<evidence type="ECO:0000256" key="1">
    <source>
        <dbReference type="ARBA" id="ARBA00004123"/>
    </source>
</evidence>
<evidence type="ECO:0000259" key="14">
    <source>
        <dbReference type="PROSITE" id="PS51294"/>
    </source>
</evidence>
<sequence length="643" mass="69922">MDRGDVDEGQFPAGLRVLVVDDDVTVLRVLKTMLLQCRYEVTTCSQAATALSLLRESKDTYHLVLSDVHMPDMDGFKLLELVGLEMDLPVIMMSADARTNIVMKGIKHGACDYLIKPVRMEELKNIWQHVVRKKWTDNNRDLENSGSFEEGERTIPNNNANINNNNNNNNSNKRVAEDAEYASSVNDGAPDGSGGWKSSQKKKRCTVKEEEEGETESADPSSSKKPRVVWSVELHQQFVNAVNQLGIEKAVPKRILELMNVPGLTRENVASHLQKFRLYLKRLSGVTQHHPGLSNPFCGPVSANIKPGPLGRLDFETLVASGHLPPQALAVLEEELLTQNGSKQPIREIAFGQPLVKCGPPTSLTRQFPQSNLSNITMNPSLDMPPSFSSWPSNNDLAQIMQQQQQQQQQVVGSVGSVPQPSASLNVQPSCLVIPSSQQMNNFQLNDNTILANQSQQSQSQGSGFQTGSSTLVQSPMMLPSQSLSSLQGVNPASQNFQINQGSSIIASQPSISGNSSYTSVGPVIDYNNNLISTQPKNLRFGVGQIVDDGLKTMTAASNNNSFSMPGMMSGMMNSGVAVTGALVSDNNRQVRRNNLGFVGKGTCLPSRFAMDEIDSPTTLPNFSQIGGGDLVNPDNFGLDGQI</sequence>
<evidence type="ECO:0000313" key="16">
    <source>
        <dbReference type="Proteomes" id="UP001210211"/>
    </source>
</evidence>
<comment type="subcellular location">
    <subcellularLocation>
        <location evidence="1 10">Nucleus</location>
    </subcellularLocation>
</comment>
<evidence type="ECO:0000256" key="7">
    <source>
        <dbReference type="ARBA" id="ARBA00023159"/>
    </source>
</evidence>
<evidence type="ECO:0000256" key="8">
    <source>
        <dbReference type="ARBA" id="ARBA00023163"/>
    </source>
</evidence>
<evidence type="ECO:0000256" key="4">
    <source>
        <dbReference type="ARBA" id="ARBA00023012"/>
    </source>
</evidence>
<feature type="compositionally biased region" description="Low complexity" evidence="12">
    <location>
        <begin position="454"/>
        <end position="472"/>
    </location>
</feature>
<dbReference type="GO" id="GO:0003677">
    <property type="term" value="F:DNA binding"/>
    <property type="evidence" value="ECO:0007669"/>
    <property type="project" value="UniProtKB-KW"/>
</dbReference>
<name>A0AAD5ZH49_9POAL</name>
<keyword evidence="7 10" id="KW-0010">Activator</keyword>
<feature type="domain" description="HTH myb-type" evidence="14">
    <location>
        <begin position="222"/>
        <end position="281"/>
    </location>
</feature>
<gene>
    <name evidence="15" type="ORF">LUZ61_001393</name>
</gene>
<dbReference type="InterPro" id="IPR017053">
    <property type="entry name" value="Response_reg_B-typ_pln"/>
</dbReference>
<dbReference type="SUPFAM" id="SSF46689">
    <property type="entry name" value="Homeodomain-like"/>
    <property type="match status" value="1"/>
</dbReference>
<dbReference type="GO" id="GO:0009736">
    <property type="term" value="P:cytokinin-activated signaling pathway"/>
    <property type="evidence" value="ECO:0007669"/>
    <property type="project" value="InterPro"/>
</dbReference>
<organism evidence="15 16">
    <name type="scientific">Rhynchospora tenuis</name>
    <dbReference type="NCBI Taxonomy" id="198213"/>
    <lineage>
        <taxon>Eukaryota</taxon>
        <taxon>Viridiplantae</taxon>
        <taxon>Streptophyta</taxon>
        <taxon>Embryophyta</taxon>
        <taxon>Tracheophyta</taxon>
        <taxon>Spermatophyta</taxon>
        <taxon>Magnoliopsida</taxon>
        <taxon>Liliopsida</taxon>
        <taxon>Poales</taxon>
        <taxon>Cyperaceae</taxon>
        <taxon>Cyperoideae</taxon>
        <taxon>Rhynchosporeae</taxon>
        <taxon>Rhynchospora</taxon>
    </lineage>
</organism>
<evidence type="ECO:0000256" key="3">
    <source>
        <dbReference type="ARBA" id="ARBA00022553"/>
    </source>
</evidence>
<dbReference type="InterPro" id="IPR045279">
    <property type="entry name" value="ARR-like"/>
</dbReference>
<dbReference type="Pfam" id="PF00072">
    <property type="entry name" value="Response_reg"/>
    <property type="match status" value="1"/>
</dbReference>
<dbReference type="Proteomes" id="UP001210211">
    <property type="component" value="Unassembled WGS sequence"/>
</dbReference>
<dbReference type="PIRSF" id="PIRSF036392">
    <property type="entry name" value="RR_ARR_type-B"/>
    <property type="match status" value="1"/>
</dbReference>
<evidence type="ECO:0000259" key="13">
    <source>
        <dbReference type="PROSITE" id="PS50110"/>
    </source>
</evidence>
<dbReference type="CDD" id="cd17584">
    <property type="entry name" value="REC_typeB_ARR-like"/>
    <property type="match status" value="1"/>
</dbReference>
<keyword evidence="6 10" id="KW-0238">DNA-binding</keyword>
<comment type="similarity">
    <text evidence="2">Belongs to the ARR family. Type-B subfamily.</text>
</comment>
<feature type="compositionally biased region" description="Low complexity" evidence="12">
    <location>
        <begin position="157"/>
        <end position="172"/>
    </location>
</feature>
<evidence type="ECO:0000256" key="2">
    <source>
        <dbReference type="ARBA" id="ARBA00006015"/>
    </source>
</evidence>
<keyword evidence="5 10" id="KW-0805">Transcription regulation</keyword>
<dbReference type="InterPro" id="IPR006447">
    <property type="entry name" value="Myb_dom_plants"/>
</dbReference>
<evidence type="ECO:0000256" key="12">
    <source>
        <dbReference type="SAM" id="MobiDB-lite"/>
    </source>
</evidence>
<comment type="caution">
    <text evidence="15">The sequence shown here is derived from an EMBL/GenBank/DDBJ whole genome shotgun (WGS) entry which is preliminary data.</text>
</comment>
<dbReference type="FunFam" id="3.40.50.2300:FF:000408">
    <property type="entry name" value="Two-component response regulator"/>
    <property type="match status" value="1"/>
</dbReference>
<dbReference type="GO" id="GO:0000160">
    <property type="term" value="P:phosphorelay signal transduction system"/>
    <property type="evidence" value="ECO:0007669"/>
    <property type="project" value="UniProtKB-KW"/>
</dbReference>
<evidence type="ECO:0000313" key="15">
    <source>
        <dbReference type="EMBL" id="KAJ3697688.1"/>
    </source>
</evidence>
<protein>
    <recommendedName>
        <fullName evidence="10">Two-component response regulator</fullName>
    </recommendedName>
</protein>
<proteinExistence type="inferred from homology"/>
<dbReference type="InterPro" id="IPR001789">
    <property type="entry name" value="Sig_transdc_resp-reg_receiver"/>
</dbReference>
<evidence type="ECO:0000256" key="11">
    <source>
        <dbReference type="PROSITE-ProRule" id="PRU00169"/>
    </source>
</evidence>
<keyword evidence="4 10" id="KW-0902">Two-component regulatory system</keyword>
<evidence type="ECO:0000256" key="5">
    <source>
        <dbReference type="ARBA" id="ARBA00023015"/>
    </source>
</evidence>
<dbReference type="Gene3D" id="1.10.10.60">
    <property type="entry name" value="Homeodomain-like"/>
    <property type="match status" value="1"/>
</dbReference>
<dbReference type="PANTHER" id="PTHR43874:SF7">
    <property type="entry name" value="TWO-COMPONENT RESPONSE REGULATOR ARR10"/>
    <property type="match status" value="1"/>
</dbReference>
<dbReference type="FunFam" id="1.10.10.60:FF:000007">
    <property type="entry name" value="Two-component response regulator"/>
    <property type="match status" value="1"/>
</dbReference>
<keyword evidence="3 11" id="KW-0597">Phosphoprotein</keyword>
<keyword evidence="8 10" id="KW-0804">Transcription</keyword>
<feature type="region of interest" description="Disordered" evidence="12">
    <location>
        <begin position="453"/>
        <end position="472"/>
    </location>
</feature>
<dbReference type="InterPro" id="IPR017930">
    <property type="entry name" value="Myb_dom"/>
</dbReference>
<dbReference type="GO" id="GO:0005634">
    <property type="term" value="C:nucleus"/>
    <property type="evidence" value="ECO:0007669"/>
    <property type="project" value="UniProtKB-SubCell"/>
</dbReference>
<dbReference type="SMART" id="SM00448">
    <property type="entry name" value="REC"/>
    <property type="match status" value="1"/>
</dbReference>
<feature type="region of interest" description="Disordered" evidence="12">
    <location>
        <begin position="139"/>
        <end position="226"/>
    </location>
</feature>
<keyword evidence="9 10" id="KW-0539">Nucleus</keyword>
<feature type="modified residue" description="4-aspartylphosphate" evidence="11">
    <location>
        <position position="67"/>
    </location>
</feature>
<keyword evidence="16" id="KW-1185">Reference proteome</keyword>
<dbReference type="InterPro" id="IPR001005">
    <property type="entry name" value="SANT/Myb"/>
</dbReference>
<evidence type="ECO:0000256" key="6">
    <source>
        <dbReference type="ARBA" id="ARBA00023125"/>
    </source>
</evidence>
<comment type="function">
    <text evidence="10">Transcriptional activator that binds specific DNA sequence.</text>
</comment>
<dbReference type="SUPFAM" id="SSF52172">
    <property type="entry name" value="CheY-like"/>
    <property type="match status" value="1"/>
</dbReference>
<dbReference type="Pfam" id="PF00249">
    <property type="entry name" value="Myb_DNA-binding"/>
    <property type="match status" value="1"/>
</dbReference>
<dbReference type="PROSITE" id="PS50110">
    <property type="entry name" value="RESPONSE_REGULATORY"/>
    <property type="match status" value="1"/>
</dbReference>
<evidence type="ECO:0000256" key="9">
    <source>
        <dbReference type="ARBA" id="ARBA00023242"/>
    </source>
</evidence>
<dbReference type="PANTHER" id="PTHR43874">
    <property type="entry name" value="TWO-COMPONENT RESPONSE REGULATOR"/>
    <property type="match status" value="1"/>
</dbReference>
<dbReference type="GO" id="GO:0003700">
    <property type="term" value="F:DNA-binding transcription factor activity"/>
    <property type="evidence" value="ECO:0007669"/>
    <property type="project" value="UniProtKB-UniRule"/>
</dbReference>
<dbReference type="AlphaFoldDB" id="A0AAD5ZH49"/>
<reference evidence="15 16" key="1">
    <citation type="journal article" date="2022" name="Cell">
        <title>Repeat-based holocentromeres influence genome architecture and karyotype evolution.</title>
        <authorList>
            <person name="Hofstatter P.G."/>
            <person name="Thangavel G."/>
            <person name="Lux T."/>
            <person name="Neumann P."/>
            <person name="Vondrak T."/>
            <person name="Novak P."/>
            <person name="Zhang M."/>
            <person name="Costa L."/>
            <person name="Castellani M."/>
            <person name="Scott A."/>
            <person name="Toegelov H."/>
            <person name="Fuchs J."/>
            <person name="Mata-Sucre Y."/>
            <person name="Dias Y."/>
            <person name="Vanzela A.L.L."/>
            <person name="Huettel B."/>
            <person name="Almeida C.C.S."/>
            <person name="Simkova H."/>
            <person name="Souza G."/>
            <person name="Pedrosa-Harand A."/>
            <person name="Macas J."/>
            <person name="Mayer K.F.X."/>
            <person name="Houben A."/>
            <person name="Marques A."/>
        </authorList>
    </citation>
    <scope>NUCLEOTIDE SEQUENCE [LARGE SCALE GENOMIC DNA]</scope>
    <source>
        <strain evidence="15">RhyTen1mFocal</strain>
    </source>
</reference>
<evidence type="ECO:0000256" key="10">
    <source>
        <dbReference type="PIRNR" id="PIRNR036392"/>
    </source>
</evidence>
<dbReference type="NCBIfam" id="TIGR01557">
    <property type="entry name" value="myb_SHAQKYF"/>
    <property type="match status" value="1"/>
</dbReference>
<dbReference type="PROSITE" id="PS51294">
    <property type="entry name" value="HTH_MYB"/>
    <property type="match status" value="1"/>
</dbReference>
<accession>A0AAD5ZH49</accession>
<dbReference type="InterPro" id="IPR011006">
    <property type="entry name" value="CheY-like_superfamily"/>
</dbReference>
<dbReference type="Gene3D" id="3.40.50.2300">
    <property type="match status" value="1"/>
</dbReference>
<feature type="domain" description="Response regulatory" evidence="13">
    <location>
        <begin position="16"/>
        <end position="131"/>
    </location>
</feature>
<dbReference type="EMBL" id="JAMRDG010000001">
    <property type="protein sequence ID" value="KAJ3697688.1"/>
    <property type="molecule type" value="Genomic_DNA"/>
</dbReference>
<dbReference type="InterPro" id="IPR009057">
    <property type="entry name" value="Homeodomain-like_sf"/>
</dbReference>